<dbReference type="Proteomes" id="UP000006001">
    <property type="component" value="Unassembled WGS sequence"/>
</dbReference>
<name>D0WI82_SLAES</name>
<comment type="caution">
    <text evidence="2">The sequence shown here is derived from an EMBL/GenBank/DDBJ whole genome shotgun (WGS) entry which is preliminary data.</text>
</comment>
<evidence type="ECO:0000256" key="1">
    <source>
        <dbReference type="SAM" id="Phobius"/>
    </source>
</evidence>
<feature type="transmembrane region" description="Helical" evidence="1">
    <location>
        <begin position="196"/>
        <end position="216"/>
    </location>
</feature>
<feature type="transmembrane region" description="Helical" evidence="1">
    <location>
        <begin position="84"/>
        <end position="102"/>
    </location>
</feature>
<feature type="transmembrane region" description="Helical" evidence="1">
    <location>
        <begin position="21"/>
        <end position="39"/>
    </location>
</feature>
<dbReference type="EMBL" id="ACUX02000016">
    <property type="protein sequence ID" value="EEZ60749.1"/>
    <property type="molecule type" value="Genomic_DNA"/>
</dbReference>
<feature type="transmembrane region" description="Helical" evidence="1">
    <location>
        <begin position="228"/>
        <end position="248"/>
    </location>
</feature>
<dbReference type="AlphaFoldDB" id="D0WI82"/>
<sequence length="309" mass="35930">MAVYTTLLMLFTEFMRRHYRTSMWFWVVSLATVPFWIMNIPSDDWFRWAKNLSVILPLIYAGIGRFAAVEQKDTPFWRLMRKRWVRWTLYGIVFCNIAEATLRDVEMGNYMNGLAGLILCITMPFGDKYWKYDTAHYGEIIAYTVPMWNFLYTTWNACFVYAEGHEFFASTCCILAAAELYPLIKRQPELYITGRIYTLGIHLLLRSCFPLLFPTIMNSAAWFNPDVMYWWGMFNGIIGLPFVFWYCYQLHAGKADISFRRRKAREAYLIGREKGLIDDYGDPVNPTASARAQAAAASVQASDASKTSR</sequence>
<gene>
    <name evidence="2" type="ORF">HMPREF0762_01554</name>
</gene>
<reference evidence="2" key="1">
    <citation type="submission" date="2009-10" db="EMBL/GenBank/DDBJ databases">
        <authorList>
            <person name="Weinstock G."/>
            <person name="Sodergren E."/>
            <person name="Clifton S."/>
            <person name="Fulton L."/>
            <person name="Fulton B."/>
            <person name="Courtney L."/>
            <person name="Fronick C."/>
            <person name="Harrison M."/>
            <person name="Strong C."/>
            <person name="Farmer C."/>
            <person name="Delahaunty K."/>
            <person name="Markovic C."/>
            <person name="Hall O."/>
            <person name="Minx P."/>
            <person name="Tomlinson C."/>
            <person name="Mitreva M."/>
            <person name="Nelson J."/>
            <person name="Hou S."/>
            <person name="Wollam A."/>
            <person name="Pepin K.H."/>
            <person name="Johnson M."/>
            <person name="Bhonagiri V."/>
            <person name="Nash W.E."/>
            <person name="Warren W."/>
            <person name="Chinwalla A."/>
            <person name="Mardis E.R."/>
            <person name="Wilson R.K."/>
        </authorList>
    </citation>
    <scope>NUCLEOTIDE SEQUENCE [LARGE SCALE GENOMIC DNA]</scope>
    <source>
        <strain evidence="2">ATCC 700122</strain>
    </source>
</reference>
<feature type="transmembrane region" description="Helical" evidence="1">
    <location>
        <begin position="137"/>
        <end position="155"/>
    </location>
</feature>
<keyword evidence="1" id="KW-0812">Transmembrane</keyword>
<proteinExistence type="predicted"/>
<keyword evidence="3" id="KW-1185">Reference proteome</keyword>
<evidence type="ECO:0000313" key="3">
    <source>
        <dbReference type="Proteomes" id="UP000006001"/>
    </source>
</evidence>
<dbReference type="STRING" id="649764.HMPREF0762_01554"/>
<feature type="transmembrane region" description="Helical" evidence="1">
    <location>
        <begin position="108"/>
        <end position="125"/>
    </location>
</feature>
<accession>D0WI82</accession>
<protein>
    <submittedName>
        <fullName evidence="2">Uncharacterized protein</fullName>
    </submittedName>
</protein>
<organism evidence="2 3">
    <name type="scientific">Slackia exigua (strain ATCC 700122 / DSM 15923 / CIP 105133 / JCM 11022 / KCTC 5966 / S-7)</name>
    <dbReference type="NCBI Taxonomy" id="649764"/>
    <lineage>
        <taxon>Bacteria</taxon>
        <taxon>Bacillati</taxon>
        <taxon>Actinomycetota</taxon>
        <taxon>Coriobacteriia</taxon>
        <taxon>Eggerthellales</taxon>
        <taxon>Eggerthellaceae</taxon>
        <taxon>Slackia</taxon>
    </lineage>
</organism>
<dbReference type="eggNOG" id="ENOG502Z9V3">
    <property type="taxonomic scope" value="Bacteria"/>
</dbReference>
<keyword evidence="1" id="KW-1133">Transmembrane helix</keyword>
<keyword evidence="1" id="KW-0472">Membrane</keyword>
<dbReference type="HOGENOM" id="CLU_982482_0_0_11"/>
<feature type="transmembrane region" description="Helical" evidence="1">
    <location>
        <begin position="45"/>
        <end position="63"/>
    </location>
</feature>
<evidence type="ECO:0000313" key="2">
    <source>
        <dbReference type="EMBL" id="EEZ60749.1"/>
    </source>
</evidence>